<proteinExistence type="predicted"/>
<keyword evidence="2" id="KW-0472">Membrane</keyword>
<dbReference type="AlphaFoldDB" id="A0A9D3MEN1"/>
<feature type="region of interest" description="Disordered" evidence="1">
    <location>
        <begin position="44"/>
        <end position="170"/>
    </location>
</feature>
<feature type="compositionally biased region" description="Polar residues" evidence="1">
    <location>
        <begin position="128"/>
        <end position="138"/>
    </location>
</feature>
<protein>
    <submittedName>
        <fullName evidence="3">Uncharacterized protein</fullName>
    </submittedName>
</protein>
<comment type="caution">
    <text evidence="3">The sequence shown here is derived from an EMBL/GenBank/DDBJ whole genome shotgun (WGS) entry which is preliminary data.</text>
</comment>
<feature type="compositionally biased region" description="Basic and acidic residues" evidence="1">
    <location>
        <begin position="114"/>
        <end position="126"/>
    </location>
</feature>
<gene>
    <name evidence="3" type="ORF">ANANG_G00117560</name>
</gene>
<feature type="transmembrane region" description="Helical" evidence="2">
    <location>
        <begin position="12"/>
        <end position="35"/>
    </location>
</feature>
<evidence type="ECO:0000256" key="1">
    <source>
        <dbReference type="SAM" id="MobiDB-lite"/>
    </source>
</evidence>
<organism evidence="3 4">
    <name type="scientific">Anguilla anguilla</name>
    <name type="common">European freshwater eel</name>
    <name type="synonym">Muraena anguilla</name>
    <dbReference type="NCBI Taxonomy" id="7936"/>
    <lineage>
        <taxon>Eukaryota</taxon>
        <taxon>Metazoa</taxon>
        <taxon>Chordata</taxon>
        <taxon>Craniata</taxon>
        <taxon>Vertebrata</taxon>
        <taxon>Euteleostomi</taxon>
        <taxon>Actinopterygii</taxon>
        <taxon>Neopterygii</taxon>
        <taxon>Teleostei</taxon>
        <taxon>Anguilliformes</taxon>
        <taxon>Anguillidae</taxon>
        <taxon>Anguilla</taxon>
    </lineage>
</organism>
<sequence>MSSLSLFLSEVPGWALFSGIFLPVSLLLILMIAYLRWKLTEGTPPTACATGRRHGNGAATGGGRADAHLRDTRAPGASPGDGRRGRMTHDGGPEGGSKGSKSKGNGDGPGAKATDADSHGDAEHTHTHSAMETASDSGRTLALNITRGKADPSWRRPSRRPSRPHPGTKL</sequence>
<dbReference type="Proteomes" id="UP001044222">
    <property type="component" value="Unassembled WGS sequence"/>
</dbReference>
<keyword evidence="4" id="KW-1185">Reference proteome</keyword>
<keyword evidence="2" id="KW-0812">Transmembrane</keyword>
<name>A0A9D3MEN1_ANGAN</name>
<evidence type="ECO:0000313" key="4">
    <source>
        <dbReference type="Proteomes" id="UP001044222"/>
    </source>
</evidence>
<accession>A0A9D3MEN1</accession>
<reference evidence="3" key="1">
    <citation type="submission" date="2021-01" db="EMBL/GenBank/DDBJ databases">
        <title>A chromosome-scale assembly of European eel, Anguilla anguilla.</title>
        <authorList>
            <person name="Henkel C."/>
            <person name="Jong-Raadsen S.A."/>
            <person name="Dufour S."/>
            <person name="Weltzien F.-A."/>
            <person name="Palstra A.P."/>
            <person name="Pelster B."/>
            <person name="Spaink H.P."/>
            <person name="Van Den Thillart G.E."/>
            <person name="Jansen H."/>
            <person name="Zahm M."/>
            <person name="Klopp C."/>
            <person name="Cedric C."/>
            <person name="Louis A."/>
            <person name="Berthelot C."/>
            <person name="Parey E."/>
            <person name="Roest Crollius H."/>
            <person name="Montfort J."/>
            <person name="Robinson-Rechavi M."/>
            <person name="Bucao C."/>
            <person name="Bouchez O."/>
            <person name="Gislard M."/>
            <person name="Lluch J."/>
            <person name="Milhes M."/>
            <person name="Lampietro C."/>
            <person name="Lopez Roques C."/>
            <person name="Donnadieu C."/>
            <person name="Braasch I."/>
            <person name="Desvignes T."/>
            <person name="Postlethwait J."/>
            <person name="Bobe J."/>
            <person name="Guiguen Y."/>
            <person name="Dirks R."/>
        </authorList>
    </citation>
    <scope>NUCLEOTIDE SEQUENCE</scope>
    <source>
        <strain evidence="3">Tag_6206</strain>
        <tissue evidence="3">Liver</tissue>
    </source>
</reference>
<keyword evidence="2" id="KW-1133">Transmembrane helix</keyword>
<dbReference type="EMBL" id="JAFIRN010000006">
    <property type="protein sequence ID" value="KAG5846681.1"/>
    <property type="molecule type" value="Genomic_DNA"/>
</dbReference>
<feature type="compositionally biased region" description="Basic residues" evidence="1">
    <location>
        <begin position="156"/>
        <end position="170"/>
    </location>
</feature>
<evidence type="ECO:0000256" key="2">
    <source>
        <dbReference type="SAM" id="Phobius"/>
    </source>
</evidence>
<feature type="compositionally biased region" description="Basic and acidic residues" evidence="1">
    <location>
        <begin position="81"/>
        <end position="92"/>
    </location>
</feature>
<evidence type="ECO:0000313" key="3">
    <source>
        <dbReference type="EMBL" id="KAG5846681.1"/>
    </source>
</evidence>